<dbReference type="InterPro" id="IPR050267">
    <property type="entry name" value="Anti-sigma-factor_SerPK"/>
</dbReference>
<dbReference type="PANTHER" id="PTHR35526:SF3">
    <property type="entry name" value="ANTI-SIGMA-F FACTOR RSBW"/>
    <property type="match status" value="1"/>
</dbReference>
<dbReference type="Proteomes" id="UP001250214">
    <property type="component" value="Unassembled WGS sequence"/>
</dbReference>
<dbReference type="InterPro" id="IPR036890">
    <property type="entry name" value="HATPase_C_sf"/>
</dbReference>
<keyword evidence="1" id="KW-0418">Kinase</keyword>
<sequence>PDEARWRARLVLSELATNSLTHTRTTGGIIATGHGYGPGITPGGFAVWIFISTRFLHLDVRDAGHPHHHPTMQTEPRPDGSGYGLALVNHLARTSGTTHHPTHQTTWAEITWHTHPGQDPPHRPFHPTH</sequence>
<name>A0ABU2HBJ6_9ACTN</name>
<accession>A0ABU2HBJ6</accession>
<keyword evidence="3" id="KW-0067">ATP-binding</keyword>
<dbReference type="Gene3D" id="3.30.565.10">
    <property type="entry name" value="Histidine kinase-like ATPase, C-terminal domain"/>
    <property type="match status" value="1"/>
</dbReference>
<dbReference type="PANTHER" id="PTHR35526">
    <property type="entry name" value="ANTI-SIGMA-F FACTOR RSBW-RELATED"/>
    <property type="match status" value="1"/>
</dbReference>
<evidence type="ECO:0000256" key="1">
    <source>
        <dbReference type="ARBA" id="ARBA00022527"/>
    </source>
</evidence>
<comment type="caution">
    <text evidence="3">The sequence shown here is derived from an EMBL/GenBank/DDBJ whole genome shotgun (WGS) entry which is preliminary data.</text>
</comment>
<protein>
    <submittedName>
        <fullName evidence="3">ATP-binding protein</fullName>
    </submittedName>
</protein>
<dbReference type="EMBL" id="JAVLVT010000044">
    <property type="protein sequence ID" value="MDS1272710.1"/>
    <property type="molecule type" value="Genomic_DNA"/>
</dbReference>
<proteinExistence type="predicted"/>
<dbReference type="GO" id="GO:0005524">
    <property type="term" value="F:ATP binding"/>
    <property type="evidence" value="ECO:0007669"/>
    <property type="project" value="UniProtKB-KW"/>
</dbReference>
<evidence type="ECO:0000313" key="4">
    <source>
        <dbReference type="Proteomes" id="UP001250214"/>
    </source>
</evidence>
<keyword evidence="3" id="KW-0547">Nucleotide-binding</keyword>
<reference evidence="4" key="1">
    <citation type="submission" date="2023-07" db="EMBL/GenBank/DDBJ databases">
        <title>Novel species in the genus Lipingzhangella isolated from Sambhar Salt Lake.</title>
        <authorList>
            <person name="Jiya N."/>
            <person name="Kajale S."/>
            <person name="Sharma A."/>
        </authorList>
    </citation>
    <scope>NUCLEOTIDE SEQUENCE [LARGE SCALE GENOMIC DNA]</scope>
    <source>
        <strain evidence="4">LS1_29</strain>
    </source>
</reference>
<dbReference type="InterPro" id="IPR003594">
    <property type="entry name" value="HATPase_dom"/>
</dbReference>
<evidence type="ECO:0000259" key="2">
    <source>
        <dbReference type="Pfam" id="PF13581"/>
    </source>
</evidence>
<keyword evidence="1" id="KW-0808">Transferase</keyword>
<feature type="domain" description="Histidine kinase/HSP90-like ATPase" evidence="2">
    <location>
        <begin position="2"/>
        <end position="101"/>
    </location>
</feature>
<organism evidence="3 4">
    <name type="scientific">Lipingzhangella rawalii</name>
    <dbReference type="NCBI Taxonomy" id="2055835"/>
    <lineage>
        <taxon>Bacteria</taxon>
        <taxon>Bacillati</taxon>
        <taxon>Actinomycetota</taxon>
        <taxon>Actinomycetes</taxon>
        <taxon>Streptosporangiales</taxon>
        <taxon>Nocardiopsidaceae</taxon>
        <taxon>Lipingzhangella</taxon>
    </lineage>
</organism>
<gene>
    <name evidence="3" type="ORF">RIF23_20730</name>
</gene>
<dbReference type="Pfam" id="PF13581">
    <property type="entry name" value="HATPase_c_2"/>
    <property type="match status" value="1"/>
</dbReference>
<feature type="non-terminal residue" evidence="3">
    <location>
        <position position="1"/>
    </location>
</feature>
<dbReference type="SUPFAM" id="SSF55874">
    <property type="entry name" value="ATPase domain of HSP90 chaperone/DNA topoisomerase II/histidine kinase"/>
    <property type="match status" value="1"/>
</dbReference>
<keyword evidence="1" id="KW-0723">Serine/threonine-protein kinase</keyword>
<keyword evidence="4" id="KW-1185">Reference proteome</keyword>
<dbReference type="CDD" id="cd16936">
    <property type="entry name" value="HATPase_RsbW-like"/>
    <property type="match status" value="1"/>
</dbReference>
<evidence type="ECO:0000313" key="3">
    <source>
        <dbReference type="EMBL" id="MDS1272710.1"/>
    </source>
</evidence>